<evidence type="ECO:0000259" key="1">
    <source>
        <dbReference type="Pfam" id="PF08818"/>
    </source>
</evidence>
<dbReference type="InterPro" id="IPR014922">
    <property type="entry name" value="YdhG-like"/>
</dbReference>
<protein>
    <recommendedName>
        <fullName evidence="1">YdhG-like domain-containing protein</fullName>
    </recommendedName>
</protein>
<dbReference type="Pfam" id="PF08818">
    <property type="entry name" value="DUF1801"/>
    <property type="match status" value="1"/>
</dbReference>
<dbReference type="Proteomes" id="UP000028864">
    <property type="component" value="Unassembled WGS sequence"/>
</dbReference>
<reference evidence="2" key="1">
    <citation type="submission" date="2014-05" db="EMBL/GenBank/DDBJ databases">
        <authorList>
            <person name="Urmite Genomes"/>
        </authorList>
    </citation>
    <scope>NUCLEOTIDE SEQUENCE</scope>
    <source>
        <strain evidence="2">DSM 44074</strain>
    </source>
</reference>
<dbReference type="EMBL" id="LK021339">
    <property type="protein sequence ID" value="CDQ45695.1"/>
    <property type="molecule type" value="Genomic_DNA"/>
</dbReference>
<dbReference type="Gene3D" id="3.90.1150.200">
    <property type="match status" value="1"/>
</dbReference>
<gene>
    <name evidence="2" type="ORF">BN1047_03595</name>
</gene>
<dbReference type="SUPFAM" id="SSF159888">
    <property type="entry name" value="YdhG-like"/>
    <property type="match status" value="1"/>
</dbReference>
<proteinExistence type="predicted"/>
<name>A0AAV2WN97_MYCNE</name>
<dbReference type="AlphaFoldDB" id="A0AAV2WN97"/>
<dbReference type="RefSeq" id="WP_030136257.1">
    <property type="nucleotide sequence ID" value="NZ_LK021339.1"/>
</dbReference>
<feature type="domain" description="YdhG-like" evidence="1">
    <location>
        <begin position="7"/>
        <end position="108"/>
    </location>
</feature>
<reference evidence="2" key="2">
    <citation type="submission" date="2015-09" db="EMBL/GenBank/DDBJ databases">
        <title>Draft genome sequence of Mycobacterium neoaurum DSM 44074.</title>
        <authorList>
            <person name="Croce O."/>
            <person name="Robert C."/>
            <person name="Raoult D."/>
            <person name="Drancourt M."/>
        </authorList>
    </citation>
    <scope>NUCLEOTIDE SEQUENCE</scope>
    <source>
        <strain evidence="2">DSM 44074</strain>
    </source>
</reference>
<evidence type="ECO:0000313" key="3">
    <source>
        <dbReference type="Proteomes" id="UP000028864"/>
    </source>
</evidence>
<evidence type="ECO:0000313" key="2">
    <source>
        <dbReference type="EMBL" id="CDQ45695.1"/>
    </source>
</evidence>
<sequence>MSGDWRNDRVEELRSLITQAEPDVVEEVKWRKPSNPDGVPAFSLDGLICTVETYKDKVKLTFAKGASVNDPDRLFNASLDASVRRAIDLREDDQLDAEAFKALIREAVRVNRG</sequence>
<accession>A0AAV2WN97</accession>
<organism evidence="2 3">
    <name type="scientific">Mycolicibacterium neoaurum</name>
    <name type="common">Mycobacterium neoaurum</name>
    <dbReference type="NCBI Taxonomy" id="1795"/>
    <lineage>
        <taxon>Bacteria</taxon>
        <taxon>Bacillati</taxon>
        <taxon>Actinomycetota</taxon>
        <taxon>Actinomycetes</taxon>
        <taxon>Mycobacteriales</taxon>
        <taxon>Mycobacteriaceae</taxon>
        <taxon>Mycolicibacterium</taxon>
    </lineage>
</organism>